<sequence>MLTFRRIVGAFGTCAALALAGVTGPTQAVAQDYPTKPVQMIVPFSQGGATDQVARLMAQPLEAALGEPVVIVNQPGAGGAIGLANLAMARPDGYSVAIGSDSTLGARPMMSDTGYDLNSLTMIARLVEIPSGVAVRADSPYKTLADLVEALKTERLTYSGSGIASGPHLAMAAFLAQQGVTATFVNSDSNQDGLVKLLSGEVHFLTGGGSNFPALFSESGESDIRVLGLAAEERWPFMPDVPTYREQGFDYVNSQWFGIVAPAGVPPEVVDRLSAAVAEVVGSDAFKERMKEFFFNPAYLDSKDMLARVIADSEAVRPVLMELGLLKK</sequence>
<name>A0ABV2HDH1_9HYPH</name>
<dbReference type="PIRSF" id="PIRSF017082">
    <property type="entry name" value="YflP"/>
    <property type="match status" value="1"/>
</dbReference>
<dbReference type="PANTHER" id="PTHR42928:SF5">
    <property type="entry name" value="BLR1237 PROTEIN"/>
    <property type="match status" value="1"/>
</dbReference>
<dbReference type="InterPro" id="IPR042100">
    <property type="entry name" value="Bug_dom1"/>
</dbReference>
<evidence type="ECO:0000313" key="3">
    <source>
        <dbReference type="EMBL" id="MET3588591.1"/>
    </source>
</evidence>
<evidence type="ECO:0000313" key="4">
    <source>
        <dbReference type="Proteomes" id="UP001549031"/>
    </source>
</evidence>
<feature type="signal peptide" evidence="2">
    <location>
        <begin position="1"/>
        <end position="30"/>
    </location>
</feature>
<dbReference type="Proteomes" id="UP001549031">
    <property type="component" value="Unassembled WGS sequence"/>
</dbReference>
<comment type="caution">
    <text evidence="3">The sequence shown here is derived from an EMBL/GenBank/DDBJ whole genome shotgun (WGS) entry which is preliminary data.</text>
</comment>
<gene>
    <name evidence="3" type="ORF">ABID21_004727</name>
</gene>
<dbReference type="RefSeq" id="WP_247246288.1">
    <property type="nucleotide sequence ID" value="NZ_JALJRA010000029.1"/>
</dbReference>
<comment type="similarity">
    <text evidence="1">Belongs to the UPF0065 (bug) family.</text>
</comment>
<evidence type="ECO:0000256" key="1">
    <source>
        <dbReference type="ARBA" id="ARBA00006987"/>
    </source>
</evidence>
<organism evidence="3 4">
    <name type="scientific">Pseudorhizobium tarimense</name>
    <dbReference type="NCBI Taxonomy" id="1079109"/>
    <lineage>
        <taxon>Bacteria</taxon>
        <taxon>Pseudomonadati</taxon>
        <taxon>Pseudomonadota</taxon>
        <taxon>Alphaproteobacteria</taxon>
        <taxon>Hyphomicrobiales</taxon>
        <taxon>Rhizobiaceae</taxon>
        <taxon>Rhizobium/Agrobacterium group</taxon>
        <taxon>Pseudorhizobium</taxon>
    </lineage>
</organism>
<dbReference type="PANTHER" id="PTHR42928">
    <property type="entry name" value="TRICARBOXYLATE-BINDING PROTEIN"/>
    <property type="match status" value="1"/>
</dbReference>
<dbReference type="CDD" id="cd07012">
    <property type="entry name" value="PBP2_Bug_TTT"/>
    <property type="match status" value="1"/>
</dbReference>
<evidence type="ECO:0000256" key="2">
    <source>
        <dbReference type="SAM" id="SignalP"/>
    </source>
</evidence>
<feature type="chain" id="PRO_5046160960" evidence="2">
    <location>
        <begin position="31"/>
        <end position="328"/>
    </location>
</feature>
<dbReference type="Gene3D" id="3.40.190.10">
    <property type="entry name" value="Periplasmic binding protein-like II"/>
    <property type="match status" value="1"/>
</dbReference>
<keyword evidence="3" id="KW-0675">Receptor</keyword>
<dbReference type="EMBL" id="JBEPLJ010000028">
    <property type="protein sequence ID" value="MET3588591.1"/>
    <property type="molecule type" value="Genomic_DNA"/>
</dbReference>
<protein>
    <submittedName>
        <fullName evidence="3">Tripartite-type tricarboxylate transporter receptor subunit TctC</fullName>
    </submittedName>
</protein>
<dbReference type="Gene3D" id="3.40.190.150">
    <property type="entry name" value="Bordetella uptake gene, domain 1"/>
    <property type="match status" value="1"/>
</dbReference>
<keyword evidence="2" id="KW-0732">Signal</keyword>
<proteinExistence type="inferred from homology"/>
<dbReference type="Pfam" id="PF03401">
    <property type="entry name" value="TctC"/>
    <property type="match status" value="1"/>
</dbReference>
<keyword evidence="4" id="KW-1185">Reference proteome</keyword>
<dbReference type="SUPFAM" id="SSF53850">
    <property type="entry name" value="Periplasmic binding protein-like II"/>
    <property type="match status" value="1"/>
</dbReference>
<accession>A0ABV2HDH1</accession>
<dbReference type="InterPro" id="IPR005064">
    <property type="entry name" value="BUG"/>
</dbReference>
<reference evidence="3 4" key="1">
    <citation type="submission" date="2024-06" db="EMBL/GenBank/DDBJ databases">
        <title>Genomic Encyclopedia of Type Strains, Phase IV (KMG-IV): sequencing the most valuable type-strain genomes for metagenomic binning, comparative biology and taxonomic classification.</title>
        <authorList>
            <person name="Goeker M."/>
        </authorList>
    </citation>
    <scope>NUCLEOTIDE SEQUENCE [LARGE SCALE GENOMIC DNA]</scope>
    <source>
        <strain evidence="3 4">DSM 105042</strain>
    </source>
</reference>